<proteinExistence type="predicted"/>
<dbReference type="EMBL" id="CP035278">
    <property type="protein sequence ID" value="QHP83175.1"/>
    <property type="molecule type" value="Genomic_DNA"/>
</dbReference>
<keyword evidence="2" id="KW-1185">Reference proteome</keyword>
<accession>A0ABX6IQ01</accession>
<evidence type="ECO:0000313" key="1">
    <source>
        <dbReference type="EMBL" id="QHP83175.1"/>
    </source>
</evidence>
<organism evidence="1 2">
    <name type="scientific">Chlamydia suis</name>
    <dbReference type="NCBI Taxonomy" id="83559"/>
    <lineage>
        <taxon>Bacteria</taxon>
        <taxon>Pseudomonadati</taxon>
        <taxon>Chlamydiota</taxon>
        <taxon>Chlamydiia</taxon>
        <taxon>Chlamydiales</taxon>
        <taxon>Chlamydiaceae</taxon>
        <taxon>Chlamydia/Chlamydophila group</taxon>
        <taxon>Chlamydia</taxon>
    </lineage>
</organism>
<protein>
    <submittedName>
        <fullName evidence="1">Uncharacterized protein</fullName>
    </submittedName>
</protein>
<reference evidence="1" key="1">
    <citation type="submission" date="2019-01" db="EMBL/GenBank/DDBJ databases">
        <title>Whole genome sequencing and annotation enables comparative genome analysis that reveals unique features of the Chlamydia suis R19 Genome.</title>
        <authorList>
            <person name="Dimond Z.E."/>
        </authorList>
    </citation>
    <scope>NUCLEOTIDE SEQUENCE [LARGE SCALE GENOMIC DNA]</scope>
    <source>
        <strain evidence="1">R19</strain>
    </source>
</reference>
<evidence type="ECO:0000313" key="2">
    <source>
        <dbReference type="Proteomes" id="UP000512184"/>
    </source>
</evidence>
<gene>
    <name evidence="1" type="primary">hypothetical protein</name>
    <name evidence="1" type="ORF">Chls_300</name>
</gene>
<dbReference type="Proteomes" id="UP000512184">
    <property type="component" value="Chromosome"/>
</dbReference>
<name>A0ABX6IQ01_9CHLA</name>
<sequence length="39" mass="4588">MIKILLSSMIRPIQNVPLIQESNPYIRDSRADYMMESYA</sequence>